<accession>A0A1I0Z7R3</accession>
<dbReference type="RefSeq" id="WP_090041660.1">
    <property type="nucleotide sequence ID" value="NZ_FOKI01000018.1"/>
</dbReference>
<dbReference type="Gene3D" id="1.10.530.10">
    <property type="match status" value="1"/>
</dbReference>
<keyword evidence="2" id="KW-1185">Reference proteome</keyword>
<dbReference type="AlphaFoldDB" id="A0A1I0Z7R3"/>
<protein>
    <recommendedName>
        <fullName evidence="3">Transglycosylase SLT domain-containing protein</fullName>
    </recommendedName>
</protein>
<dbReference type="Proteomes" id="UP000198619">
    <property type="component" value="Unassembled WGS sequence"/>
</dbReference>
<organism evidence="1 2">
    <name type="scientific">Clostridium frigidicarnis</name>
    <dbReference type="NCBI Taxonomy" id="84698"/>
    <lineage>
        <taxon>Bacteria</taxon>
        <taxon>Bacillati</taxon>
        <taxon>Bacillota</taxon>
        <taxon>Clostridia</taxon>
        <taxon>Eubacteriales</taxon>
        <taxon>Clostridiaceae</taxon>
        <taxon>Clostridium</taxon>
    </lineage>
</organism>
<proteinExistence type="predicted"/>
<evidence type="ECO:0000313" key="2">
    <source>
        <dbReference type="Proteomes" id="UP000198619"/>
    </source>
</evidence>
<evidence type="ECO:0000313" key="1">
    <source>
        <dbReference type="EMBL" id="SFB21387.1"/>
    </source>
</evidence>
<gene>
    <name evidence="1" type="ORF">SAMN04488528_101811</name>
</gene>
<evidence type="ECO:0008006" key="3">
    <source>
        <dbReference type="Google" id="ProtNLM"/>
    </source>
</evidence>
<dbReference type="OrthoDB" id="1757453at2"/>
<dbReference type="STRING" id="84698.SAMN04488528_101811"/>
<dbReference type="EMBL" id="FOKI01000018">
    <property type="protein sequence ID" value="SFB21387.1"/>
    <property type="molecule type" value="Genomic_DNA"/>
</dbReference>
<dbReference type="InterPro" id="IPR023346">
    <property type="entry name" value="Lysozyme-like_dom_sf"/>
</dbReference>
<reference evidence="1 2" key="1">
    <citation type="submission" date="2016-10" db="EMBL/GenBank/DDBJ databases">
        <authorList>
            <person name="de Groot N.N."/>
        </authorList>
    </citation>
    <scope>NUCLEOTIDE SEQUENCE [LARGE SCALE GENOMIC DNA]</scope>
    <source>
        <strain evidence="1 2">DSM 12271</strain>
    </source>
</reference>
<dbReference type="SUPFAM" id="SSF53955">
    <property type="entry name" value="Lysozyme-like"/>
    <property type="match status" value="1"/>
</dbReference>
<name>A0A1I0Z7R3_9CLOT</name>
<sequence>MKKIISIIIVLVIILTGGVLAAKSVLYPINYKEDIKKYSKEYDVNQYALASLIKFETNFDNRDYEKGKSNGILNMRDEFAIDLAKKAGIEDFNPSDLAKPEVSIKLGAVFMSQFDKDDISEIVQQWSIRYEKDENKDRMKDYAKEYYVPKIEKSMKIYKALNPGL</sequence>